<dbReference type="InterPro" id="IPR050210">
    <property type="entry name" value="tRNA_Adenine-N(6)_MTase"/>
</dbReference>
<dbReference type="InterPro" id="IPR029063">
    <property type="entry name" value="SAM-dependent_MTases_sf"/>
</dbReference>
<keyword evidence="1 4" id="KW-0808">Transferase</keyword>
<dbReference type="SUPFAM" id="SSF53335">
    <property type="entry name" value="S-adenosyl-L-methionine-dependent methyltransferases"/>
    <property type="match status" value="1"/>
</dbReference>
<evidence type="ECO:0000256" key="1">
    <source>
        <dbReference type="ARBA" id="ARBA00022603"/>
    </source>
</evidence>
<dbReference type="RefSeq" id="WP_229708191.1">
    <property type="nucleotide sequence ID" value="NZ_BMDZ01000044.1"/>
</dbReference>
<reference evidence="5" key="1">
    <citation type="journal article" date="2019" name="Int. J. Syst. Evol. Microbiol.">
        <title>The Global Catalogue of Microorganisms (GCM) 10K type strain sequencing project: providing services to taxonomists for standard genome sequencing and annotation.</title>
        <authorList>
            <consortium name="The Broad Institute Genomics Platform"/>
            <consortium name="The Broad Institute Genome Sequencing Center for Infectious Disease"/>
            <person name="Wu L."/>
            <person name="Ma J."/>
        </authorList>
    </citation>
    <scope>NUCLEOTIDE SEQUENCE [LARGE SCALE GENOMIC DNA]</scope>
    <source>
        <strain evidence="5">CGMCC 1.10188</strain>
    </source>
</reference>
<dbReference type="PANTHER" id="PTHR47739">
    <property type="entry name" value="TRNA1(VAL) (ADENINE(37)-N6)-METHYLTRANSFERASE"/>
    <property type="match status" value="1"/>
</dbReference>
<evidence type="ECO:0000313" key="4">
    <source>
        <dbReference type="EMBL" id="GGB50043.1"/>
    </source>
</evidence>
<sequence>MSDGQIGPAACRSAGDAAELARGHGLDPAGVTLDHLLGRRVALFQARNGYRAAVDPVLLAAAVPAAPGQRVLDLGLGAGAAALCLAARVPGVSLVGIERDASAAALARANAVLNGADLAVVEADVGARATHAADPRGLSFDHVLTNPPYLEPGRADPPPDGGRRAAHVEAAIGLSDWIAAGLRRLKPGGSITIVMRADRLDVVLTALSGPAGDIRVLPVHTVADGRPAKRVIVQAVKGRRTPLSLLAPLVLAGQGRAWLPVARAVLEDAAPLVLDPRAVRG</sequence>
<dbReference type="GO" id="GO:0032259">
    <property type="term" value="P:methylation"/>
    <property type="evidence" value="ECO:0007669"/>
    <property type="project" value="UniProtKB-KW"/>
</dbReference>
<accession>A0ABQ1IS63</accession>
<protein>
    <submittedName>
        <fullName evidence="4">Methyltransferase</fullName>
    </submittedName>
</protein>
<dbReference type="PROSITE" id="PS00092">
    <property type="entry name" value="N6_MTASE"/>
    <property type="match status" value="1"/>
</dbReference>
<dbReference type="Gene3D" id="3.40.50.150">
    <property type="entry name" value="Vaccinia Virus protein VP39"/>
    <property type="match status" value="1"/>
</dbReference>
<dbReference type="Pfam" id="PF05175">
    <property type="entry name" value="MTS"/>
    <property type="match status" value="1"/>
</dbReference>
<proteinExistence type="predicted"/>
<evidence type="ECO:0000256" key="2">
    <source>
        <dbReference type="ARBA" id="ARBA00022691"/>
    </source>
</evidence>
<dbReference type="GO" id="GO:0008168">
    <property type="term" value="F:methyltransferase activity"/>
    <property type="evidence" value="ECO:0007669"/>
    <property type="project" value="UniProtKB-KW"/>
</dbReference>
<keyword evidence="2" id="KW-0949">S-adenosyl-L-methionine</keyword>
<comment type="caution">
    <text evidence="4">The sequence shown here is derived from an EMBL/GenBank/DDBJ whole genome shotgun (WGS) entry which is preliminary data.</text>
</comment>
<evidence type="ECO:0000259" key="3">
    <source>
        <dbReference type="Pfam" id="PF05175"/>
    </source>
</evidence>
<dbReference type="InterPro" id="IPR002052">
    <property type="entry name" value="DNA_methylase_N6_adenine_CS"/>
</dbReference>
<keyword evidence="1 4" id="KW-0489">Methyltransferase</keyword>
<dbReference type="InterPro" id="IPR007848">
    <property type="entry name" value="Small_mtfrase_dom"/>
</dbReference>
<gene>
    <name evidence="4" type="ORF">GCM10011505_33910</name>
</gene>
<dbReference type="Proteomes" id="UP000603352">
    <property type="component" value="Unassembled WGS sequence"/>
</dbReference>
<feature type="domain" description="Methyltransferase small" evidence="3">
    <location>
        <begin position="58"/>
        <end position="196"/>
    </location>
</feature>
<dbReference type="EMBL" id="BMDZ01000044">
    <property type="protein sequence ID" value="GGB50043.1"/>
    <property type="molecule type" value="Genomic_DNA"/>
</dbReference>
<dbReference type="PANTHER" id="PTHR47739:SF1">
    <property type="entry name" value="TRNA1(VAL) (ADENINE(37)-N6)-METHYLTRANSFERASE"/>
    <property type="match status" value="1"/>
</dbReference>
<keyword evidence="5" id="KW-1185">Reference proteome</keyword>
<organism evidence="4 5">
    <name type="scientific">Tistrella bauzanensis</name>
    <dbReference type="NCBI Taxonomy" id="657419"/>
    <lineage>
        <taxon>Bacteria</taxon>
        <taxon>Pseudomonadati</taxon>
        <taxon>Pseudomonadota</taxon>
        <taxon>Alphaproteobacteria</taxon>
        <taxon>Geminicoccales</taxon>
        <taxon>Geminicoccaceae</taxon>
        <taxon>Tistrella</taxon>
    </lineage>
</organism>
<name>A0ABQ1IS63_9PROT</name>
<evidence type="ECO:0000313" key="5">
    <source>
        <dbReference type="Proteomes" id="UP000603352"/>
    </source>
</evidence>